<organism evidence="2 3">
    <name type="scientific">Sphingomonas montanisoli</name>
    <dbReference type="NCBI Taxonomy" id="2606412"/>
    <lineage>
        <taxon>Bacteria</taxon>
        <taxon>Pseudomonadati</taxon>
        <taxon>Pseudomonadota</taxon>
        <taxon>Alphaproteobacteria</taxon>
        <taxon>Sphingomonadales</taxon>
        <taxon>Sphingomonadaceae</taxon>
        <taxon>Sphingomonas</taxon>
    </lineage>
</organism>
<feature type="domain" description="Dienelactone hydrolase" evidence="1">
    <location>
        <begin position="17"/>
        <end position="245"/>
    </location>
</feature>
<gene>
    <name evidence="2" type="ORF">FYJ91_17285</name>
</gene>
<comment type="caution">
    <text evidence="2">The sequence shown here is derived from an EMBL/GenBank/DDBJ whole genome shotgun (WGS) entry which is preliminary data.</text>
</comment>
<dbReference type="EMBL" id="VTOU01000004">
    <property type="protein sequence ID" value="TZG25018.1"/>
    <property type="molecule type" value="Genomic_DNA"/>
</dbReference>
<evidence type="ECO:0000259" key="1">
    <source>
        <dbReference type="Pfam" id="PF01738"/>
    </source>
</evidence>
<evidence type="ECO:0000313" key="2">
    <source>
        <dbReference type="EMBL" id="TZG25018.1"/>
    </source>
</evidence>
<proteinExistence type="predicted"/>
<dbReference type="InterPro" id="IPR002925">
    <property type="entry name" value="Dienelactn_hydro"/>
</dbReference>
<dbReference type="RefSeq" id="WP_149523558.1">
    <property type="nucleotide sequence ID" value="NZ_VTOU01000004.1"/>
</dbReference>
<dbReference type="Pfam" id="PF01738">
    <property type="entry name" value="DLH"/>
    <property type="match status" value="1"/>
</dbReference>
<dbReference type="GO" id="GO:0016787">
    <property type="term" value="F:hydrolase activity"/>
    <property type="evidence" value="ECO:0007669"/>
    <property type="project" value="UniProtKB-KW"/>
</dbReference>
<accession>A0A5D9BZJ3</accession>
<sequence length="248" mass="26428">MAAPEPLMIATPDGDCRAWLFTPSSGNGPCPGAIFYMDGIGIRPNMFAMSQRLADAGYAVLLPDLYFRAGDYGPFDPKELLASDESRAVMMALIGTTGNVKAAADTEYFLKALDARPEVKAGPIGTTGYCMGGAISLTVAGTYPDRIGAAASFHGGGLATDAETSPHRFAVKAKGRLYIGEADKDPYYPPEMGERLGEALDEAGVDYTRELYEGSLHGWTQADFPIYDPPAAERHWDALLGLFGATIK</sequence>
<protein>
    <submittedName>
        <fullName evidence="2">Dienelactone hydrolase family protein</fullName>
    </submittedName>
</protein>
<dbReference type="Gene3D" id="3.40.50.1820">
    <property type="entry name" value="alpha/beta hydrolase"/>
    <property type="match status" value="1"/>
</dbReference>
<keyword evidence="2" id="KW-0378">Hydrolase</keyword>
<evidence type="ECO:0000313" key="3">
    <source>
        <dbReference type="Proteomes" id="UP000322077"/>
    </source>
</evidence>
<dbReference type="InterPro" id="IPR029058">
    <property type="entry name" value="AB_hydrolase_fold"/>
</dbReference>
<reference evidence="2 3" key="1">
    <citation type="submission" date="2019-08" db="EMBL/GenBank/DDBJ databases">
        <authorList>
            <person name="Wang G."/>
            <person name="Xu Z."/>
        </authorList>
    </citation>
    <scope>NUCLEOTIDE SEQUENCE [LARGE SCALE GENOMIC DNA]</scope>
    <source>
        <strain evidence="2 3">ZX</strain>
    </source>
</reference>
<dbReference type="SUPFAM" id="SSF53474">
    <property type="entry name" value="alpha/beta-Hydrolases"/>
    <property type="match status" value="1"/>
</dbReference>
<dbReference type="AlphaFoldDB" id="A0A5D9BZJ3"/>
<name>A0A5D9BZJ3_9SPHN</name>
<keyword evidence="3" id="KW-1185">Reference proteome</keyword>
<dbReference type="PANTHER" id="PTHR46623:SF10">
    <property type="entry name" value="CARBOXYMETHYLENEBUTENOLIDASE HOMOLOG"/>
    <property type="match status" value="1"/>
</dbReference>
<dbReference type="InterPro" id="IPR051049">
    <property type="entry name" value="Dienelactone_hydrolase-like"/>
</dbReference>
<dbReference type="Proteomes" id="UP000322077">
    <property type="component" value="Unassembled WGS sequence"/>
</dbReference>
<dbReference type="PANTHER" id="PTHR46623">
    <property type="entry name" value="CARBOXYMETHYLENEBUTENOLIDASE-RELATED"/>
    <property type="match status" value="1"/>
</dbReference>